<dbReference type="GO" id="GO:0006935">
    <property type="term" value="P:chemotaxis"/>
    <property type="evidence" value="ECO:0007669"/>
    <property type="project" value="InterPro"/>
</dbReference>
<dbReference type="SMART" id="SM01204">
    <property type="entry name" value="FIST_C"/>
    <property type="match status" value="1"/>
</dbReference>
<evidence type="ECO:0000259" key="4">
    <source>
        <dbReference type="PROSITE" id="PS50111"/>
    </source>
</evidence>
<dbReference type="GO" id="GO:0016020">
    <property type="term" value="C:membrane"/>
    <property type="evidence" value="ECO:0007669"/>
    <property type="project" value="InterPro"/>
</dbReference>
<evidence type="ECO:0000256" key="2">
    <source>
        <dbReference type="ARBA" id="ARBA00029447"/>
    </source>
</evidence>
<sequence>MLPSFLKSSAPVSGTFDCQNPPTSLRKLGVRGGRGLLMVFVPPGANFERVNTAWQALAGDGLTVLVLSSTGALCSSKASSTYCDPDSQQGSWLWLPGSLIGRHELHTVDLHLKSASTAKARVAAIRTELDRLPLGMPLSAERSFALVYCDGVSASEGFLMQAWYASGRFPCLAIGGSAGGSLDMVQTHIGTRRGVLQHQAVVIFCEMAPGKSFAPFKSQNFEATNQSWLVAEADPVARTVSSVFDAQHRPRPVIEALCEHFRCQPAQLPDRLNGYTFGVQVEKEHFIRSVASIQADRITFFCDLEFGDRLHLMRASSFIDSTERDWQQFLSNKPKPLGLLLNDCVLRRVNNANELGQARFFRDLPAAGFSSFGEVMGVPINQTLSALVFFDRDAKAMGNFPVTYAGYAAHYALRSLHRWEAMHAIQSGMISRIVTYQQGIEPLLQALPKLEQATSTQSQALDIAETSIRTLSGAATQTQGAQQNLGQELSELERISNGITQITSGIGRIADQTNLLALNAAVEAARAGEAGRGFSVVADEVRRLAQSSKSQADATRKDISDAVDAIARIRGVASQTVTTTQGMAQQSIEAAERIATMSAQTSEDRRNISDCLANLKDLAKSVDAMHESIDQITLLGRLAAA</sequence>
<comment type="similarity">
    <text evidence="2">Belongs to the methyl-accepting chemotaxis (MCP) protein family.</text>
</comment>
<keyword evidence="6" id="KW-1185">Reference proteome</keyword>
<dbReference type="Pfam" id="PF08495">
    <property type="entry name" value="FIST"/>
    <property type="match status" value="1"/>
</dbReference>
<dbReference type="InterPro" id="IPR004090">
    <property type="entry name" value="Chemotax_Me-accpt_rcpt"/>
</dbReference>
<dbReference type="Proteomes" id="UP000294593">
    <property type="component" value="Unassembled WGS sequence"/>
</dbReference>
<dbReference type="SUPFAM" id="SSF58104">
    <property type="entry name" value="Methyl-accepting chemotaxis protein (MCP) signaling domain"/>
    <property type="match status" value="1"/>
</dbReference>
<evidence type="ECO:0000313" key="5">
    <source>
        <dbReference type="EMBL" id="TDP88597.1"/>
    </source>
</evidence>
<dbReference type="EMBL" id="SNXW01000001">
    <property type="protein sequence ID" value="TDP88597.1"/>
    <property type="molecule type" value="Genomic_DNA"/>
</dbReference>
<feature type="domain" description="Methyl-accepting transducer" evidence="4">
    <location>
        <begin position="420"/>
        <end position="633"/>
    </location>
</feature>
<dbReference type="AlphaFoldDB" id="A0A4R6RQW9"/>
<accession>A0A4R6RQW9</accession>
<dbReference type="PROSITE" id="PS50111">
    <property type="entry name" value="CHEMOTAXIS_TRANSDUC_2"/>
    <property type="match status" value="1"/>
</dbReference>
<comment type="caution">
    <text evidence="5">The sequence shown here is derived from an EMBL/GenBank/DDBJ whole genome shotgun (WGS) entry which is preliminary data.</text>
</comment>
<dbReference type="GO" id="GO:0007165">
    <property type="term" value="P:signal transduction"/>
    <property type="evidence" value="ECO:0007669"/>
    <property type="project" value="UniProtKB-KW"/>
</dbReference>
<evidence type="ECO:0000256" key="3">
    <source>
        <dbReference type="PROSITE-ProRule" id="PRU00284"/>
    </source>
</evidence>
<dbReference type="PRINTS" id="PR00260">
    <property type="entry name" value="CHEMTRNSDUCR"/>
</dbReference>
<keyword evidence="1 3" id="KW-0807">Transducer</keyword>
<dbReference type="InterPro" id="IPR013702">
    <property type="entry name" value="FIST_domain_N"/>
</dbReference>
<dbReference type="Pfam" id="PF10442">
    <property type="entry name" value="FIST_C"/>
    <property type="match status" value="1"/>
</dbReference>
<organism evidence="5 6">
    <name type="scientific">Aquabacterium commune</name>
    <dbReference type="NCBI Taxonomy" id="70586"/>
    <lineage>
        <taxon>Bacteria</taxon>
        <taxon>Pseudomonadati</taxon>
        <taxon>Pseudomonadota</taxon>
        <taxon>Betaproteobacteria</taxon>
        <taxon>Burkholderiales</taxon>
        <taxon>Aquabacterium</taxon>
    </lineage>
</organism>
<dbReference type="PANTHER" id="PTHR32089">
    <property type="entry name" value="METHYL-ACCEPTING CHEMOTAXIS PROTEIN MCPB"/>
    <property type="match status" value="1"/>
</dbReference>
<reference evidence="5 6" key="1">
    <citation type="submission" date="2019-03" db="EMBL/GenBank/DDBJ databases">
        <title>Genomic Encyclopedia of Type Strains, Phase IV (KMG-IV): sequencing the most valuable type-strain genomes for metagenomic binning, comparative biology and taxonomic classification.</title>
        <authorList>
            <person name="Goeker M."/>
        </authorList>
    </citation>
    <scope>NUCLEOTIDE SEQUENCE [LARGE SCALE GENOMIC DNA]</scope>
    <source>
        <strain evidence="5 6">DSM 11901</strain>
    </source>
</reference>
<dbReference type="SMART" id="SM00897">
    <property type="entry name" value="FIST"/>
    <property type="match status" value="1"/>
</dbReference>
<evidence type="ECO:0000313" key="6">
    <source>
        <dbReference type="Proteomes" id="UP000294593"/>
    </source>
</evidence>
<name>A0A4R6RQW9_9BURK</name>
<dbReference type="InterPro" id="IPR019494">
    <property type="entry name" value="FIST_C"/>
</dbReference>
<dbReference type="SMART" id="SM00283">
    <property type="entry name" value="MA"/>
    <property type="match status" value="1"/>
</dbReference>
<dbReference type="Gene3D" id="1.10.287.950">
    <property type="entry name" value="Methyl-accepting chemotaxis protein"/>
    <property type="match status" value="1"/>
</dbReference>
<dbReference type="PANTHER" id="PTHR32089:SF112">
    <property type="entry name" value="LYSOZYME-LIKE PROTEIN-RELATED"/>
    <property type="match status" value="1"/>
</dbReference>
<evidence type="ECO:0000256" key="1">
    <source>
        <dbReference type="ARBA" id="ARBA00023224"/>
    </source>
</evidence>
<proteinExistence type="inferred from homology"/>
<dbReference type="InterPro" id="IPR004089">
    <property type="entry name" value="MCPsignal_dom"/>
</dbReference>
<dbReference type="GO" id="GO:0004888">
    <property type="term" value="F:transmembrane signaling receptor activity"/>
    <property type="evidence" value="ECO:0007669"/>
    <property type="project" value="InterPro"/>
</dbReference>
<gene>
    <name evidence="5" type="ORF">EV672_101750</name>
</gene>
<protein>
    <submittedName>
        <fullName evidence="5">FIST-like protein</fullName>
    </submittedName>
</protein>
<dbReference type="Pfam" id="PF00015">
    <property type="entry name" value="MCPsignal"/>
    <property type="match status" value="1"/>
</dbReference>